<reference evidence="1 2" key="1">
    <citation type="journal article" date="2009" name="Nature">
        <title>The Sorghum bicolor genome and the diversification of grasses.</title>
        <authorList>
            <person name="Paterson A.H."/>
            <person name="Bowers J.E."/>
            <person name="Bruggmann R."/>
            <person name="Dubchak I."/>
            <person name="Grimwood J."/>
            <person name="Gundlach H."/>
            <person name="Haberer G."/>
            <person name="Hellsten U."/>
            <person name="Mitros T."/>
            <person name="Poliakov A."/>
            <person name="Schmutz J."/>
            <person name="Spannagl M."/>
            <person name="Tang H."/>
            <person name="Wang X."/>
            <person name="Wicker T."/>
            <person name="Bharti A.K."/>
            <person name="Chapman J."/>
            <person name="Feltus F.A."/>
            <person name="Gowik U."/>
            <person name="Grigoriev I.V."/>
            <person name="Lyons E."/>
            <person name="Maher C.A."/>
            <person name="Martis M."/>
            <person name="Narechania A."/>
            <person name="Otillar R.P."/>
            <person name="Penning B.W."/>
            <person name="Salamov A.A."/>
            <person name="Wang Y."/>
            <person name="Zhang L."/>
            <person name="Carpita N.C."/>
            <person name="Freeling M."/>
            <person name="Gingle A.R."/>
            <person name="Hash C.T."/>
            <person name="Keller B."/>
            <person name="Klein P."/>
            <person name="Kresovich S."/>
            <person name="McCann M.C."/>
            <person name="Ming R."/>
            <person name="Peterson D.G."/>
            <person name="Mehboob-ur-Rahman"/>
            <person name="Ware D."/>
            <person name="Westhoff P."/>
            <person name="Mayer K.F."/>
            <person name="Messing J."/>
            <person name="Rokhsar D.S."/>
        </authorList>
    </citation>
    <scope>NUCLEOTIDE SEQUENCE [LARGE SCALE GENOMIC DNA]</scope>
    <source>
        <strain evidence="2">cv. BTx623</strain>
    </source>
</reference>
<proteinExistence type="predicted"/>
<gene>
    <name evidence="1" type="ORF">SORBI_3002G085600</name>
</gene>
<dbReference type="InParanoid" id="A0A1B6Q9Y4"/>
<protein>
    <submittedName>
        <fullName evidence="1">Uncharacterized protein</fullName>
    </submittedName>
</protein>
<dbReference type="AlphaFoldDB" id="A0A1B6Q9Y4"/>
<accession>A0A1B6Q9Y4</accession>
<dbReference type="Proteomes" id="UP000000768">
    <property type="component" value="Chromosome 2"/>
</dbReference>
<dbReference type="Gramene" id="KXG34748">
    <property type="protein sequence ID" value="KXG34748"/>
    <property type="gene ID" value="SORBI_3002G085600"/>
</dbReference>
<evidence type="ECO:0000313" key="2">
    <source>
        <dbReference type="Proteomes" id="UP000000768"/>
    </source>
</evidence>
<dbReference type="EMBL" id="CM000761">
    <property type="protein sequence ID" value="KXG34748.1"/>
    <property type="molecule type" value="Genomic_DNA"/>
</dbReference>
<reference evidence="2" key="2">
    <citation type="journal article" date="2018" name="Plant J.">
        <title>The Sorghum bicolor reference genome: improved assembly, gene annotations, a transcriptome atlas, and signatures of genome organization.</title>
        <authorList>
            <person name="McCormick R.F."/>
            <person name="Truong S.K."/>
            <person name="Sreedasyam A."/>
            <person name="Jenkins J."/>
            <person name="Shu S."/>
            <person name="Sims D."/>
            <person name="Kennedy M."/>
            <person name="Amirebrahimi M."/>
            <person name="Weers B.D."/>
            <person name="McKinley B."/>
            <person name="Mattison A."/>
            <person name="Morishige D.T."/>
            <person name="Grimwood J."/>
            <person name="Schmutz J."/>
            <person name="Mullet J.E."/>
        </authorList>
    </citation>
    <scope>NUCLEOTIDE SEQUENCE [LARGE SCALE GENOMIC DNA]</scope>
    <source>
        <strain evidence="2">cv. BTx623</strain>
    </source>
</reference>
<keyword evidence="2" id="KW-1185">Reference proteome</keyword>
<sequence>MQRMGGRPGRRDRGCSWLAVHALGPQLEGQPLAWGRELEGLWPPAAGRSRGSGRRPWSCGQLCTAVWPGAAGGGPA</sequence>
<name>A0A1B6Q9Y4_SORBI</name>
<evidence type="ECO:0000313" key="1">
    <source>
        <dbReference type="EMBL" id="KXG34748.1"/>
    </source>
</evidence>
<organism evidence="1 2">
    <name type="scientific">Sorghum bicolor</name>
    <name type="common">Sorghum</name>
    <name type="synonym">Sorghum vulgare</name>
    <dbReference type="NCBI Taxonomy" id="4558"/>
    <lineage>
        <taxon>Eukaryota</taxon>
        <taxon>Viridiplantae</taxon>
        <taxon>Streptophyta</taxon>
        <taxon>Embryophyta</taxon>
        <taxon>Tracheophyta</taxon>
        <taxon>Spermatophyta</taxon>
        <taxon>Magnoliopsida</taxon>
        <taxon>Liliopsida</taxon>
        <taxon>Poales</taxon>
        <taxon>Poaceae</taxon>
        <taxon>PACMAD clade</taxon>
        <taxon>Panicoideae</taxon>
        <taxon>Andropogonodae</taxon>
        <taxon>Andropogoneae</taxon>
        <taxon>Sorghinae</taxon>
        <taxon>Sorghum</taxon>
    </lineage>
</organism>